<keyword evidence="1" id="KW-0472">Membrane</keyword>
<dbReference type="EMBL" id="UINC01210615">
    <property type="protein sequence ID" value="SVE34157.1"/>
    <property type="molecule type" value="Genomic_DNA"/>
</dbReference>
<name>A0A383CP76_9ZZZZ</name>
<dbReference type="AlphaFoldDB" id="A0A383CP76"/>
<reference evidence="2" key="1">
    <citation type="submission" date="2018-05" db="EMBL/GenBank/DDBJ databases">
        <authorList>
            <person name="Lanie J.A."/>
            <person name="Ng W.-L."/>
            <person name="Kazmierczak K.M."/>
            <person name="Andrzejewski T.M."/>
            <person name="Davidsen T.M."/>
            <person name="Wayne K.J."/>
            <person name="Tettelin H."/>
            <person name="Glass J.I."/>
            <person name="Rusch D."/>
            <person name="Podicherti R."/>
            <person name="Tsui H.-C.T."/>
            <person name="Winkler M.E."/>
        </authorList>
    </citation>
    <scope>NUCLEOTIDE SEQUENCE</scope>
</reference>
<accession>A0A383CP76</accession>
<evidence type="ECO:0000313" key="2">
    <source>
        <dbReference type="EMBL" id="SVE34157.1"/>
    </source>
</evidence>
<keyword evidence="1" id="KW-1133">Transmembrane helix</keyword>
<sequence length="24" mass="2757">MKFSSQLNRVALTFLFILFPVIAT</sequence>
<protein>
    <submittedName>
        <fullName evidence="2">Uncharacterized protein</fullName>
    </submittedName>
</protein>
<gene>
    <name evidence="2" type="ORF">METZ01_LOCUS487011</name>
</gene>
<keyword evidence="1" id="KW-0812">Transmembrane</keyword>
<feature type="transmembrane region" description="Helical" evidence="1">
    <location>
        <begin position="7"/>
        <end position="23"/>
    </location>
</feature>
<proteinExistence type="predicted"/>
<organism evidence="2">
    <name type="scientific">marine metagenome</name>
    <dbReference type="NCBI Taxonomy" id="408172"/>
    <lineage>
        <taxon>unclassified sequences</taxon>
        <taxon>metagenomes</taxon>
        <taxon>ecological metagenomes</taxon>
    </lineage>
</organism>
<feature type="non-terminal residue" evidence="2">
    <location>
        <position position="24"/>
    </location>
</feature>
<evidence type="ECO:0000256" key="1">
    <source>
        <dbReference type="SAM" id="Phobius"/>
    </source>
</evidence>